<dbReference type="EMBL" id="VTXP01000018">
    <property type="protein sequence ID" value="NOJ25544.1"/>
    <property type="molecule type" value="Genomic_DNA"/>
</dbReference>
<comment type="function">
    <text evidence="7">Catalyzes the reversible isomerization of glucose-6-phosphate to fructose-6-phosphate.</text>
</comment>
<dbReference type="GO" id="GO:0005829">
    <property type="term" value="C:cytosol"/>
    <property type="evidence" value="ECO:0007669"/>
    <property type="project" value="TreeGrafter"/>
</dbReference>
<dbReference type="PRINTS" id="PR00662">
    <property type="entry name" value="G6PISOMERASE"/>
</dbReference>
<evidence type="ECO:0000256" key="3">
    <source>
        <dbReference type="ARBA" id="ARBA00022432"/>
    </source>
</evidence>
<dbReference type="PROSITE" id="PS00765">
    <property type="entry name" value="P_GLUCOSE_ISOMERASE_1"/>
    <property type="match status" value="1"/>
</dbReference>
<dbReference type="GO" id="GO:0097367">
    <property type="term" value="F:carbohydrate derivative binding"/>
    <property type="evidence" value="ECO:0007669"/>
    <property type="project" value="InterPro"/>
</dbReference>
<keyword evidence="4 7" id="KW-0324">Glycolysis</keyword>
<comment type="caution">
    <text evidence="9">The sequence shown here is derived from an EMBL/GenBank/DDBJ whole genome shotgun (WGS) entry which is preliminary data.</text>
</comment>
<dbReference type="GO" id="GO:0006096">
    <property type="term" value="P:glycolytic process"/>
    <property type="evidence" value="ECO:0007669"/>
    <property type="project" value="UniProtKB-UniRule"/>
</dbReference>
<dbReference type="InterPro" id="IPR046348">
    <property type="entry name" value="SIS_dom_sf"/>
</dbReference>
<dbReference type="InterPro" id="IPR018189">
    <property type="entry name" value="Phosphoglucose_isomerase_CS"/>
</dbReference>
<evidence type="ECO:0000256" key="7">
    <source>
        <dbReference type="HAMAP-Rule" id="MF_00473"/>
    </source>
</evidence>
<protein>
    <recommendedName>
        <fullName evidence="7">Glucose-6-phosphate isomerase</fullName>
        <shortName evidence="7">GPI</shortName>
        <ecNumber evidence="7">5.3.1.9</ecNumber>
    </recommendedName>
    <alternativeName>
        <fullName evidence="7">Phosphoglucose isomerase</fullName>
        <shortName evidence="7">PGI</shortName>
    </alternativeName>
    <alternativeName>
        <fullName evidence="7">Phosphohexose isomerase</fullName>
        <shortName evidence="7">PHI</shortName>
    </alternativeName>
</protein>
<comment type="similarity">
    <text evidence="2 7 8">Belongs to the GPI family.</text>
</comment>
<dbReference type="FunFam" id="1.10.1390.10:FF:000001">
    <property type="entry name" value="Glucose-6-phosphate isomerase"/>
    <property type="match status" value="1"/>
</dbReference>
<dbReference type="AlphaFoldDB" id="A0AAP6ZW31"/>
<dbReference type="HAMAP" id="MF_00473">
    <property type="entry name" value="G6P_isomerase"/>
    <property type="match status" value="1"/>
</dbReference>
<dbReference type="Proteomes" id="UP000576645">
    <property type="component" value="Unassembled WGS sequence"/>
</dbReference>
<evidence type="ECO:0000256" key="4">
    <source>
        <dbReference type="ARBA" id="ARBA00023152"/>
    </source>
</evidence>
<dbReference type="NCBIfam" id="NF001211">
    <property type="entry name" value="PRK00179.1"/>
    <property type="match status" value="1"/>
</dbReference>
<dbReference type="PROSITE" id="PS51463">
    <property type="entry name" value="P_GLUCOSE_ISOMERASE_3"/>
    <property type="match status" value="1"/>
</dbReference>
<keyword evidence="3 7" id="KW-0312">Gluconeogenesis</keyword>
<dbReference type="Gene3D" id="1.10.1390.10">
    <property type="match status" value="1"/>
</dbReference>
<comment type="subcellular location">
    <subcellularLocation>
        <location evidence="7">Cytoplasm</location>
    </subcellularLocation>
</comment>
<gene>
    <name evidence="7" type="primary">pgi</name>
    <name evidence="9" type="ORF">F0238_22700</name>
</gene>
<feature type="active site" evidence="7">
    <location>
        <position position="387"/>
    </location>
</feature>
<proteinExistence type="inferred from homology"/>
<evidence type="ECO:0000256" key="2">
    <source>
        <dbReference type="ARBA" id="ARBA00006604"/>
    </source>
</evidence>
<name>A0AAP6ZW31_9VIBR</name>
<dbReference type="GO" id="GO:0048029">
    <property type="term" value="F:monosaccharide binding"/>
    <property type="evidence" value="ECO:0007669"/>
    <property type="project" value="TreeGrafter"/>
</dbReference>
<dbReference type="SUPFAM" id="SSF53697">
    <property type="entry name" value="SIS domain"/>
    <property type="match status" value="1"/>
</dbReference>
<dbReference type="Gene3D" id="3.40.50.10490">
    <property type="entry name" value="Glucose-6-phosphate isomerase like protein, domain 1"/>
    <property type="match status" value="2"/>
</dbReference>
<keyword evidence="5 7" id="KW-0413">Isomerase</keyword>
<comment type="pathway">
    <text evidence="1 7 8">Carbohydrate degradation; glycolysis; D-glyceraldehyde 3-phosphate and glycerone phosphate from D-glucose: step 2/4.</text>
</comment>
<dbReference type="CDD" id="cd05015">
    <property type="entry name" value="SIS_PGI_1"/>
    <property type="match status" value="1"/>
</dbReference>
<dbReference type="GO" id="GO:0051156">
    <property type="term" value="P:glucose 6-phosphate metabolic process"/>
    <property type="evidence" value="ECO:0007669"/>
    <property type="project" value="TreeGrafter"/>
</dbReference>
<evidence type="ECO:0000313" key="9">
    <source>
        <dbReference type="EMBL" id="NOJ25544.1"/>
    </source>
</evidence>
<sequence>MLKNINPTQTSAWNALTAHFESAQDMDLKELFAQDAARFDKFSTRFGSDILVDYSKNLINEETMKHLFALAGETELKAAIEAMFSGEAINQTEGRAVLHTALRNRSNTPVMVDGEDVMPAVNAVLEKMKSFTERVIGGEWKGYTGKAITDVVNIGIGGSDLGPYMVTEALAPYTNHLNLHFVSNVDGTHIVETLKKVNPETTLFLVASKTFTTQETMTNAHSARDWFLESAGDEAYVAKHFAALSTNAPAVSEFGIDTDNMFEFWDWVGGRYSLWSAIGLSIALAVGYDNFVELLDGAHEMDNHFASTELESNIPVILALVGLWYNNFHGAESEAILPYDQYMHRFAAYFQQGNMESNGKYVDRDGNAVTYQTGPIIWGEPGTNGQHAFYQLIHQGTKLIPCDFIAPAISHNPAGDHHQKLMSNFFAQTEALAFGKSEETVKAEFAKAGKSEEEAATLAPFKVFEGNRPTNSILVKQITPRTLGNLIAMYEHKIFVQGVIWNIFSFDQWGVELGKQLANQILPELADESEISSHDSSTNGLINAFKAYKA</sequence>
<organism evidence="9 10">
    <name type="scientific">Vibrio coralliilyticus</name>
    <dbReference type="NCBI Taxonomy" id="190893"/>
    <lineage>
        <taxon>Bacteria</taxon>
        <taxon>Pseudomonadati</taxon>
        <taxon>Pseudomonadota</taxon>
        <taxon>Gammaproteobacteria</taxon>
        <taxon>Vibrionales</taxon>
        <taxon>Vibrionaceae</taxon>
        <taxon>Vibrio</taxon>
    </lineage>
</organism>
<evidence type="ECO:0000256" key="8">
    <source>
        <dbReference type="RuleBase" id="RU000612"/>
    </source>
</evidence>
<dbReference type="GO" id="GO:0006094">
    <property type="term" value="P:gluconeogenesis"/>
    <property type="evidence" value="ECO:0007669"/>
    <property type="project" value="UniProtKB-UniRule"/>
</dbReference>
<accession>A0AAP6ZW31</accession>
<feature type="active site" evidence="7">
    <location>
        <position position="515"/>
    </location>
</feature>
<dbReference type="PANTHER" id="PTHR11469:SF1">
    <property type="entry name" value="GLUCOSE-6-PHOSPHATE ISOMERASE"/>
    <property type="match status" value="1"/>
</dbReference>
<evidence type="ECO:0000256" key="6">
    <source>
        <dbReference type="ARBA" id="ARBA00029321"/>
    </source>
</evidence>
<comment type="pathway">
    <text evidence="7">Carbohydrate biosynthesis; gluconeogenesis.</text>
</comment>
<dbReference type="PROSITE" id="PS00174">
    <property type="entry name" value="P_GLUCOSE_ISOMERASE_2"/>
    <property type="match status" value="1"/>
</dbReference>
<dbReference type="InterPro" id="IPR023096">
    <property type="entry name" value="G6P_Isomerase_C"/>
</dbReference>
<dbReference type="InterPro" id="IPR001672">
    <property type="entry name" value="G6P_Isomerase"/>
</dbReference>
<dbReference type="InterPro" id="IPR035482">
    <property type="entry name" value="SIS_PGI_2"/>
</dbReference>
<dbReference type="PANTHER" id="PTHR11469">
    <property type="entry name" value="GLUCOSE-6-PHOSPHATE ISOMERASE"/>
    <property type="match status" value="1"/>
</dbReference>
<dbReference type="FunFam" id="3.40.50.10490:FF:000004">
    <property type="entry name" value="Glucose-6-phosphate isomerase"/>
    <property type="match status" value="1"/>
</dbReference>
<dbReference type="RefSeq" id="WP_171353933.1">
    <property type="nucleotide sequence ID" value="NZ_VTXP01000018.1"/>
</dbReference>
<evidence type="ECO:0000313" key="10">
    <source>
        <dbReference type="Proteomes" id="UP000576645"/>
    </source>
</evidence>
<feature type="active site" description="Proton donor" evidence="7">
    <location>
        <position position="356"/>
    </location>
</feature>
<reference evidence="9 10" key="1">
    <citation type="submission" date="2019-09" db="EMBL/GenBank/DDBJ databases">
        <title>Draft genome sequencing and comparative genomics of hatchery-associated Vibrios.</title>
        <authorList>
            <person name="Kehlet-Delgado H."/>
            <person name="Mueller R.S."/>
        </authorList>
    </citation>
    <scope>NUCLEOTIDE SEQUENCE [LARGE SCALE GENOMIC DNA]</scope>
    <source>
        <strain evidence="9 10">09-121-3</strain>
    </source>
</reference>
<dbReference type="InterPro" id="IPR035476">
    <property type="entry name" value="SIS_PGI_1"/>
</dbReference>
<comment type="catalytic activity">
    <reaction evidence="6 7 8">
        <text>alpha-D-glucose 6-phosphate = beta-D-fructose 6-phosphate</text>
        <dbReference type="Rhea" id="RHEA:11816"/>
        <dbReference type="ChEBI" id="CHEBI:57634"/>
        <dbReference type="ChEBI" id="CHEBI:58225"/>
        <dbReference type="EC" id="5.3.1.9"/>
    </reaction>
</comment>
<dbReference type="GO" id="GO:0004347">
    <property type="term" value="F:glucose-6-phosphate isomerase activity"/>
    <property type="evidence" value="ECO:0007669"/>
    <property type="project" value="UniProtKB-UniRule"/>
</dbReference>
<evidence type="ECO:0000256" key="1">
    <source>
        <dbReference type="ARBA" id="ARBA00004926"/>
    </source>
</evidence>
<keyword evidence="7" id="KW-0963">Cytoplasm</keyword>
<dbReference type="EC" id="5.3.1.9" evidence="7"/>
<dbReference type="CDD" id="cd05016">
    <property type="entry name" value="SIS_PGI_2"/>
    <property type="match status" value="1"/>
</dbReference>
<evidence type="ECO:0000256" key="5">
    <source>
        <dbReference type="ARBA" id="ARBA00023235"/>
    </source>
</evidence>
<dbReference type="Pfam" id="PF00342">
    <property type="entry name" value="PGI"/>
    <property type="match status" value="1"/>
</dbReference>